<protein>
    <recommendedName>
        <fullName evidence="4">Amidohydrolase-related domain-containing protein</fullName>
    </recommendedName>
</protein>
<dbReference type="InterPro" id="IPR032466">
    <property type="entry name" value="Metal_Hydrolase"/>
</dbReference>
<name>A0A9P5Q763_9AGAR</name>
<feature type="domain" description="Amidohydrolase-related" evidence="4">
    <location>
        <begin position="6"/>
        <end position="318"/>
    </location>
</feature>
<dbReference type="EMBL" id="JADNRY010000005">
    <property type="protein sequence ID" value="KAF9076718.1"/>
    <property type="molecule type" value="Genomic_DNA"/>
</dbReference>
<dbReference type="SUPFAM" id="SSF51556">
    <property type="entry name" value="Metallo-dependent hydrolases"/>
    <property type="match status" value="1"/>
</dbReference>
<evidence type="ECO:0000256" key="2">
    <source>
        <dbReference type="ARBA" id="ARBA00023239"/>
    </source>
</evidence>
<keyword evidence="1 3" id="KW-0210">Decarboxylase</keyword>
<evidence type="ECO:0000313" key="5">
    <source>
        <dbReference type="EMBL" id="KAF9076718.1"/>
    </source>
</evidence>
<dbReference type="Gene3D" id="3.20.20.140">
    <property type="entry name" value="Metal-dependent hydrolases"/>
    <property type="match status" value="1"/>
</dbReference>
<dbReference type="CDD" id="cd01292">
    <property type="entry name" value="metallo-dependent_hydrolases"/>
    <property type="match status" value="1"/>
</dbReference>
<dbReference type="Pfam" id="PF04909">
    <property type="entry name" value="Amidohydro_2"/>
    <property type="match status" value="1"/>
</dbReference>
<organism evidence="5 6">
    <name type="scientific">Rhodocollybia butyracea</name>
    <dbReference type="NCBI Taxonomy" id="206335"/>
    <lineage>
        <taxon>Eukaryota</taxon>
        <taxon>Fungi</taxon>
        <taxon>Dikarya</taxon>
        <taxon>Basidiomycota</taxon>
        <taxon>Agaricomycotina</taxon>
        <taxon>Agaricomycetes</taxon>
        <taxon>Agaricomycetidae</taxon>
        <taxon>Agaricales</taxon>
        <taxon>Marasmiineae</taxon>
        <taxon>Omphalotaceae</taxon>
        <taxon>Rhodocollybia</taxon>
    </lineage>
</organism>
<dbReference type="GO" id="GO:0005737">
    <property type="term" value="C:cytoplasm"/>
    <property type="evidence" value="ECO:0007669"/>
    <property type="project" value="TreeGrafter"/>
</dbReference>
<dbReference type="PANTHER" id="PTHR21240">
    <property type="entry name" value="2-AMINO-3-CARBOXYLMUCONATE-6-SEMIALDEHYDE DECARBOXYLASE"/>
    <property type="match status" value="1"/>
</dbReference>
<comment type="caution">
    <text evidence="5">The sequence shown here is derived from an EMBL/GenBank/DDBJ whole genome shotgun (WGS) entry which is preliminary data.</text>
</comment>
<sequence length="325" mass="36180">MPKGLIDVHHHFWPAALSNFEKEHDLKLGYELPQENFPWSPEVSISFMNQSGIDTTILSFPALSTGKVSEENRALARQNNVEMAKACKENPGRFGFFAHMPYLFDTEGVLAEIAYALDELKADGVAISSSYGAGLEAKYVGNKVFEPIWAELNSREAVVFLHGTQTPSSNTHPDPTLGIPMVQVPNETFKAASSLVVTSTKRKFPDVKIILSHMGGSMPFLSPRIAAGAYYMGCSLTPEEIIADFKSFYFDTALSAHETTLITMESFITPDRLLFGSDFPAASKDMISWYTENMKDFYAQKPNQYENVAYRNALKIFPRLETTGK</sequence>
<dbReference type="InterPro" id="IPR006680">
    <property type="entry name" value="Amidohydro-rel"/>
</dbReference>
<dbReference type="GO" id="GO:0016831">
    <property type="term" value="F:carboxy-lyase activity"/>
    <property type="evidence" value="ECO:0007669"/>
    <property type="project" value="UniProtKB-KW"/>
</dbReference>
<keyword evidence="2 3" id="KW-0456">Lyase</keyword>
<dbReference type="GO" id="GO:0016787">
    <property type="term" value="F:hydrolase activity"/>
    <property type="evidence" value="ECO:0007669"/>
    <property type="project" value="InterPro"/>
</dbReference>
<dbReference type="InterPro" id="IPR032465">
    <property type="entry name" value="ACMSD"/>
</dbReference>
<dbReference type="Proteomes" id="UP000772434">
    <property type="component" value="Unassembled WGS sequence"/>
</dbReference>
<reference evidence="5" key="1">
    <citation type="submission" date="2020-11" db="EMBL/GenBank/DDBJ databases">
        <authorList>
            <consortium name="DOE Joint Genome Institute"/>
            <person name="Ahrendt S."/>
            <person name="Riley R."/>
            <person name="Andreopoulos W."/>
            <person name="Labutti K."/>
            <person name="Pangilinan J."/>
            <person name="Ruiz-Duenas F.J."/>
            <person name="Barrasa J.M."/>
            <person name="Sanchez-Garcia M."/>
            <person name="Camarero S."/>
            <person name="Miyauchi S."/>
            <person name="Serrano A."/>
            <person name="Linde D."/>
            <person name="Babiker R."/>
            <person name="Drula E."/>
            <person name="Ayuso-Fernandez I."/>
            <person name="Pacheco R."/>
            <person name="Padilla G."/>
            <person name="Ferreira P."/>
            <person name="Barriuso J."/>
            <person name="Kellner H."/>
            <person name="Castanera R."/>
            <person name="Alfaro M."/>
            <person name="Ramirez L."/>
            <person name="Pisabarro A.G."/>
            <person name="Kuo A."/>
            <person name="Tritt A."/>
            <person name="Lipzen A."/>
            <person name="He G."/>
            <person name="Yan M."/>
            <person name="Ng V."/>
            <person name="Cullen D."/>
            <person name="Martin F."/>
            <person name="Rosso M.-N."/>
            <person name="Henrissat B."/>
            <person name="Hibbett D."/>
            <person name="Martinez A.T."/>
            <person name="Grigoriev I.V."/>
        </authorList>
    </citation>
    <scope>NUCLEOTIDE SEQUENCE</scope>
    <source>
        <strain evidence="5">AH 40177</strain>
    </source>
</reference>
<dbReference type="AlphaFoldDB" id="A0A9P5Q763"/>
<evidence type="ECO:0000259" key="4">
    <source>
        <dbReference type="Pfam" id="PF04909"/>
    </source>
</evidence>
<dbReference type="PANTHER" id="PTHR21240:SF28">
    <property type="entry name" value="ISO-OROTATE DECARBOXYLASE (EUROFUNG)"/>
    <property type="match status" value="1"/>
</dbReference>
<evidence type="ECO:0000256" key="1">
    <source>
        <dbReference type="ARBA" id="ARBA00022793"/>
    </source>
</evidence>
<dbReference type="GO" id="GO:0019748">
    <property type="term" value="P:secondary metabolic process"/>
    <property type="evidence" value="ECO:0007669"/>
    <property type="project" value="TreeGrafter"/>
</dbReference>
<dbReference type="OrthoDB" id="2832284at2759"/>
<evidence type="ECO:0000256" key="3">
    <source>
        <dbReference type="RuleBase" id="RU366045"/>
    </source>
</evidence>
<keyword evidence="6" id="KW-1185">Reference proteome</keyword>
<proteinExistence type="inferred from homology"/>
<comment type="similarity">
    <text evidence="3">Belongs to the metallo-dependent hydrolases superfamily.</text>
</comment>
<accession>A0A9P5Q763</accession>
<evidence type="ECO:0000313" key="6">
    <source>
        <dbReference type="Proteomes" id="UP000772434"/>
    </source>
</evidence>
<gene>
    <name evidence="5" type="ORF">BDP27DRAFT_697140</name>
</gene>